<feature type="compositionally biased region" description="Low complexity" evidence="3">
    <location>
        <begin position="388"/>
        <end position="417"/>
    </location>
</feature>
<dbReference type="EMBL" id="JARQZJ010000102">
    <property type="protein sequence ID" value="KAK9886746.1"/>
    <property type="molecule type" value="Genomic_DNA"/>
</dbReference>
<dbReference type="Proteomes" id="UP001431783">
    <property type="component" value="Unassembled WGS sequence"/>
</dbReference>
<evidence type="ECO:0000256" key="3">
    <source>
        <dbReference type="SAM" id="MobiDB-lite"/>
    </source>
</evidence>
<feature type="region of interest" description="Disordered" evidence="3">
    <location>
        <begin position="316"/>
        <end position="367"/>
    </location>
</feature>
<organism evidence="5 6">
    <name type="scientific">Henosepilachna vigintioctopunctata</name>
    <dbReference type="NCBI Taxonomy" id="420089"/>
    <lineage>
        <taxon>Eukaryota</taxon>
        <taxon>Metazoa</taxon>
        <taxon>Ecdysozoa</taxon>
        <taxon>Arthropoda</taxon>
        <taxon>Hexapoda</taxon>
        <taxon>Insecta</taxon>
        <taxon>Pterygota</taxon>
        <taxon>Neoptera</taxon>
        <taxon>Endopterygota</taxon>
        <taxon>Coleoptera</taxon>
        <taxon>Polyphaga</taxon>
        <taxon>Cucujiformia</taxon>
        <taxon>Coccinelloidea</taxon>
        <taxon>Coccinellidae</taxon>
        <taxon>Epilachninae</taxon>
        <taxon>Epilachnini</taxon>
        <taxon>Henosepilachna</taxon>
    </lineage>
</organism>
<keyword evidence="6" id="KW-1185">Reference proteome</keyword>
<dbReference type="Pfam" id="PF15295">
    <property type="entry name" value="CCDC50_N"/>
    <property type="match status" value="1"/>
</dbReference>
<feature type="coiled-coil region" evidence="2">
    <location>
        <begin position="224"/>
        <end position="265"/>
    </location>
</feature>
<gene>
    <name evidence="5" type="ORF">WA026_018398</name>
</gene>
<feature type="compositionally biased region" description="Basic and acidic residues" evidence="3">
    <location>
        <begin position="442"/>
        <end position="456"/>
    </location>
</feature>
<evidence type="ECO:0000259" key="4">
    <source>
        <dbReference type="Pfam" id="PF15295"/>
    </source>
</evidence>
<name>A0AAW1V0W4_9CUCU</name>
<dbReference type="AlphaFoldDB" id="A0AAW1V0W4"/>
<keyword evidence="1 2" id="KW-0175">Coiled coil</keyword>
<dbReference type="InterPro" id="IPR039303">
    <property type="entry name" value="CCDC50"/>
</dbReference>
<accession>A0AAW1V0W4</accession>
<dbReference type="PANTHER" id="PTHR22115">
    <property type="entry name" value="C3ORF6 PROTEIN-RELATED"/>
    <property type="match status" value="1"/>
</dbReference>
<evidence type="ECO:0000256" key="2">
    <source>
        <dbReference type="SAM" id="Coils"/>
    </source>
</evidence>
<comment type="caution">
    <text evidence="5">The sequence shown here is derived from an EMBL/GenBank/DDBJ whole genome shotgun (WGS) entry which is preliminary data.</text>
</comment>
<evidence type="ECO:0000313" key="5">
    <source>
        <dbReference type="EMBL" id="KAK9886746.1"/>
    </source>
</evidence>
<evidence type="ECO:0000256" key="1">
    <source>
        <dbReference type="ARBA" id="ARBA00023054"/>
    </source>
</evidence>
<feature type="domain" description="Coiled-coil" evidence="4">
    <location>
        <begin position="15"/>
        <end position="129"/>
    </location>
</feature>
<sequence length="456" mass="52024">MDDASTANGSKVPKLGMVNEICQEWMVREDGAMAYRLQNQEIKQHYIGNKQRNALVREDYPTAKTEQQKEQELAEQAAAVYRRMLEEQEEVDKMLAERLTQKLEFEERIRKKAEEREGFQVAKKLQEELEKPPVLRQFKPNKDLYQHSGNSVIDCRNVDCHTNNTRPTIDLTLPNHSSTFECDTQEELSYKSQEEADAELARILQEQEGNPEECILQRDRLLAIEAQDKELAKVLQERERIKAKKAKEKARQKALAKRQQKLQEQAVAQDVLLPDDAYSNPADMIVSPARANISQNSVNGAQQYYEEYEDNYSLPIDGLDNTRSHSQATMFDYPNCSSKKEQSPARPSHLNIKSTYKPRYPDPEEMSSKLHSNIAMAIDPTYVKQETSHSPGSYSSPSKSSSSKTSSKSSPSSSSSKEIMDIKLDANNAPPYMPIQGQKRTASLEKRRVRDGCKQQ</sequence>
<feature type="region of interest" description="Disordered" evidence="3">
    <location>
        <begin position="383"/>
        <end position="456"/>
    </location>
</feature>
<reference evidence="5 6" key="1">
    <citation type="submission" date="2023-03" db="EMBL/GenBank/DDBJ databases">
        <title>Genome insight into feeding habits of ladybird beetles.</title>
        <authorList>
            <person name="Li H.-S."/>
            <person name="Huang Y.-H."/>
            <person name="Pang H."/>
        </authorList>
    </citation>
    <scope>NUCLEOTIDE SEQUENCE [LARGE SCALE GENOMIC DNA]</scope>
    <source>
        <strain evidence="5">SYSU_2023b</strain>
        <tissue evidence="5">Whole body</tissue>
    </source>
</reference>
<protein>
    <recommendedName>
        <fullName evidence="4">Coiled-coil domain-containing protein</fullName>
    </recommendedName>
</protein>
<dbReference type="InterPro" id="IPR029311">
    <property type="entry name" value="CCDC50_N"/>
</dbReference>
<proteinExistence type="predicted"/>
<evidence type="ECO:0000313" key="6">
    <source>
        <dbReference type="Proteomes" id="UP001431783"/>
    </source>
</evidence>
<dbReference type="PANTHER" id="PTHR22115:SF4">
    <property type="entry name" value="COILED-COIL DOMAIN-CONTAINING PROTEIN"/>
    <property type="match status" value="1"/>
</dbReference>